<feature type="binding site" evidence="8">
    <location>
        <position position="119"/>
    </location>
    <ligand>
        <name>Mg(2+)</name>
        <dbReference type="ChEBI" id="CHEBI:18420"/>
        <label>2</label>
    </ligand>
</feature>
<dbReference type="HAMAP" id="MF_00420">
    <property type="entry name" value="PurL_2"/>
    <property type="match status" value="1"/>
</dbReference>
<dbReference type="CDD" id="cd02204">
    <property type="entry name" value="PurL_repeat2"/>
    <property type="match status" value="1"/>
</dbReference>
<gene>
    <name evidence="8" type="primary">purL</name>
    <name evidence="12" type="ORF">SAMN05421799_11196</name>
</gene>
<comment type="subunit">
    <text evidence="8">Monomer. Part of the FGAM synthase complex composed of 1 PurL, 1 PurQ and 2 PurS subunits.</text>
</comment>
<evidence type="ECO:0000259" key="9">
    <source>
        <dbReference type="Pfam" id="PF00586"/>
    </source>
</evidence>
<dbReference type="STRING" id="252246.SAMN05421799_11196"/>
<keyword evidence="4 8" id="KW-0547">Nucleotide-binding</keyword>
<feature type="domain" description="PurM-like C-terminal" evidence="10">
    <location>
        <begin position="570"/>
        <end position="710"/>
    </location>
</feature>
<comment type="subcellular location">
    <subcellularLocation>
        <location evidence="8">Cytoplasm</location>
    </subcellularLocation>
</comment>
<feature type="binding site" evidence="8">
    <location>
        <begin position="312"/>
        <end position="314"/>
    </location>
    <ligand>
        <name>substrate</name>
    </ligand>
</feature>
<proteinExistence type="inferred from homology"/>
<dbReference type="Gene3D" id="3.90.650.10">
    <property type="entry name" value="PurM-like C-terminal domain"/>
    <property type="match status" value="2"/>
</dbReference>
<evidence type="ECO:0000313" key="13">
    <source>
        <dbReference type="Proteomes" id="UP000186156"/>
    </source>
</evidence>
<dbReference type="InterPro" id="IPR016188">
    <property type="entry name" value="PurM-like_N"/>
</dbReference>
<dbReference type="GO" id="GO:0006189">
    <property type="term" value="P:'de novo' IMP biosynthetic process"/>
    <property type="evidence" value="ECO:0007669"/>
    <property type="project" value="UniProtKB-UniRule"/>
</dbReference>
<evidence type="ECO:0000313" key="12">
    <source>
        <dbReference type="EMBL" id="SIT06006.1"/>
    </source>
</evidence>
<protein>
    <recommendedName>
        <fullName evidence="8">Phosphoribosylformylglycinamidine synthase subunit PurL</fullName>
        <shortName evidence="8">FGAM synthase</shortName>
        <ecNumber evidence="8">6.3.5.3</ecNumber>
    </recommendedName>
    <alternativeName>
        <fullName evidence="8">Formylglycinamide ribonucleotide amidotransferase subunit II</fullName>
        <shortName evidence="8">FGAR amidotransferase II</shortName>
        <shortName evidence="8">FGAR-AT II</shortName>
    </alternativeName>
    <alternativeName>
        <fullName evidence="8">Glutamine amidotransferase PurL</fullName>
    </alternativeName>
    <alternativeName>
        <fullName evidence="8">Phosphoribosylformylglycinamidine synthase subunit II</fullName>
    </alternativeName>
</protein>
<dbReference type="NCBIfam" id="NF002290">
    <property type="entry name" value="PRK01213.1"/>
    <property type="match status" value="1"/>
</dbReference>
<evidence type="ECO:0000256" key="7">
    <source>
        <dbReference type="ARBA" id="ARBA00022842"/>
    </source>
</evidence>
<feature type="domain" description="PurM-like N-terminal" evidence="9">
    <location>
        <begin position="435"/>
        <end position="553"/>
    </location>
</feature>
<feature type="binding site" evidence="8">
    <location>
        <position position="54"/>
    </location>
    <ligand>
        <name>ATP</name>
        <dbReference type="ChEBI" id="CHEBI:30616"/>
    </ligand>
</feature>
<feature type="binding site" evidence="8">
    <location>
        <position position="532"/>
    </location>
    <ligand>
        <name>substrate</name>
    </ligand>
</feature>
<feature type="active site" description="Proton acceptor" evidence="8">
    <location>
        <position position="97"/>
    </location>
</feature>
<dbReference type="Proteomes" id="UP000186156">
    <property type="component" value="Unassembled WGS sequence"/>
</dbReference>
<dbReference type="GO" id="GO:0004642">
    <property type="term" value="F:phosphoribosylformylglycinamidine synthase activity"/>
    <property type="evidence" value="ECO:0007669"/>
    <property type="project" value="UniProtKB-UniRule"/>
</dbReference>
<name>A0A1N7P655_9BACL</name>
<dbReference type="Pfam" id="PF02769">
    <property type="entry name" value="AIRS_C"/>
    <property type="match status" value="2"/>
</dbReference>
<feature type="binding site" evidence="8">
    <location>
        <position position="530"/>
    </location>
    <ligand>
        <name>Mg(2+)</name>
        <dbReference type="ChEBI" id="CHEBI:18420"/>
        <label>1</label>
    </ligand>
</feature>
<comment type="caution">
    <text evidence="8">Lacks conserved residue(s) required for the propagation of feature annotation.</text>
</comment>
<evidence type="ECO:0000256" key="1">
    <source>
        <dbReference type="ARBA" id="ARBA00022490"/>
    </source>
</evidence>
<dbReference type="SUPFAM" id="SSF55326">
    <property type="entry name" value="PurM N-terminal domain-like"/>
    <property type="match status" value="2"/>
</dbReference>
<feature type="binding site" evidence="8">
    <location>
        <position position="268"/>
    </location>
    <ligand>
        <name>Mg(2+)</name>
        <dbReference type="ChEBI" id="CHEBI:18420"/>
        <label>2</label>
    </ligand>
</feature>
<keyword evidence="7 8" id="KW-0460">Magnesium</keyword>
<dbReference type="InterPro" id="IPR010918">
    <property type="entry name" value="PurM-like_C_dom"/>
</dbReference>
<dbReference type="InterPro" id="IPR041609">
    <property type="entry name" value="PurL_linker"/>
</dbReference>
<feature type="binding site" evidence="8">
    <location>
        <position position="492"/>
    </location>
    <ligand>
        <name>ATP</name>
        <dbReference type="ChEBI" id="CHEBI:30616"/>
    </ligand>
</feature>
<feature type="binding site" evidence="8">
    <location>
        <position position="240"/>
    </location>
    <ligand>
        <name>substrate</name>
    </ligand>
</feature>
<dbReference type="PANTHER" id="PTHR43555:SF1">
    <property type="entry name" value="PHOSPHORIBOSYLFORMYLGLYCINAMIDINE SYNTHASE SUBUNIT PURL"/>
    <property type="match status" value="1"/>
</dbReference>
<feature type="domain" description="PurM-like N-terminal" evidence="9">
    <location>
        <begin position="76"/>
        <end position="190"/>
    </location>
</feature>
<feature type="binding site" evidence="8">
    <location>
        <begin position="96"/>
        <end position="99"/>
    </location>
    <ligand>
        <name>substrate</name>
    </ligand>
</feature>
<dbReference type="InterPro" id="IPR010074">
    <property type="entry name" value="PRibForGlyAmidine_synth_PurL"/>
</dbReference>
<dbReference type="OrthoDB" id="9804441at2"/>
<feature type="active site" evidence="8">
    <location>
        <position position="51"/>
    </location>
</feature>
<dbReference type="SUPFAM" id="SSF56042">
    <property type="entry name" value="PurM C-terminal domain-like"/>
    <property type="match status" value="2"/>
</dbReference>
<dbReference type="AlphaFoldDB" id="A0A1N7P655"/>
<feature type="binding site" evidence="8">
    <location>
        <position position="529"/>
    </location>
    <ligand>
        <name>ATP</name>
        <dbReference type="ChEBI" id="CHEBI:30616"/>
    </ligand>
</feature>
<evidence type="ECO:0000256" key="6">
    <source>
        <dbReference type="ARBA" id="ARBA00022840"/>
    </source>
</evidence>
<feature type="domain" description="Phosphoribosylformylglycinamidine synthase linker" evidence="11">
    <location>
        <begin position="13"/>
        <end position="55"/>
    </location>
</feature>
<comment type="function">
    <text evidence="8">Part of the phosphoribosylformylglycinamidine synthase complex involved in the purines biosynthetic pathway. Catalyzes the ATP-dependent conversion of formylglycinamide ribonucleotide (FGAR) and glutamine to yield formylglycinamidine ribonucleotide (FGAM) and glutamate. The FGAM synthase complex is composed of three subunits. PurQ produces an ammonia molecule by converting glutamine to glutamate. PurL transfers the ammonia molecule to FGAR to form FGAM in an ATP-dependent manner. PurS interacts with PurQ and PurL and is thought to assist in the transfer of the ammonia molecule from PurQ to PurL.</text>
</comment>
<organism evidence="12 13">
    <name type="scientific">Alicyclobacillus vulcanalis</name>
    <dbReference type="NCBI Taxonomy" id="252246"/>
    <lineage>
        <taxon>Bacteria</taxon>
        <taxon>Bacillati</taxon>
        <taxon>Bacillota</taxon>
        <taxon>Bacilli</taxon>
        <taxon>Bacillales</taxon>
        <taxon>Alicyclobacillaceae</taxon>
        <taxon>Alicyclobacillus</taxon>
    </lineage>
</organism>
<keyword evidence="1 8" id="KW-0963">Cytoplasm</keyword>
<reference evidence="13" key="1">
    <citation type="submission" date="2017-01" db="EMBL/GenBank/DDBJ databases">
        <authorList>
            <person name="Varghese N."/>
            <person name="Submissions S."/>
        </authorList>
    </citation>
    <scope>NUCLEOTIDE SEQUENCE [LARGE SCALE GENOMIC DNA]</scope>
    <source>
        <strain evidence="13">DSM 16176</strain>
    </source>
</reference>
<dbReference type="GO" id="GO:0000287">
    <property type="term" value="F:magnesium ion binding"/>
    <property type="evidence" value="ECO:0007669"/>
    <property type="project" value="UniProtKB-UniRule"/>
</dbReference>
<dbReference type="PIRSF" id="PIRSF001587">
    <property type="entry name" value="FGAM_synthase_II"/>
    <property type="match status" value="1"/>
</dbReference>
<dbReference type="UniPathway" id="UPA00074">
    <property type="reaction ID" value="UER00128"/>
</dbReference>
<feature type="domain" description="PurM-like C-terminal" evidence="10">
    <location>
        <begin position="204"/>
        <end position="356"/>
    </location>
</feature>
<dbReference type="GO" id="GO:0005524">
    <property type="term" value="F:ATP binding"/>
    <property type="evidence" value="ECO:0007669"/>
    <property type="project" value="UniProtKB-UniRule"/>
</dbReference>
<dbReference type="NCBIfam" id="TIGR01736">
    <property type="entry name" value="FGAM_synth_II"/>
    <property type="match status" value="1"/>
</dbReference>
<keyword evidence="3 8" id="KW-0479">Metal-binding</keyword>
<evidence type="ECO:0000256" key="8">
    <source>
        <dbReference type="HAMAP-Rule" id="MF_00420"/>
    </source>
</evidence>
<dbReference type="EMBL" id="FTOO01000011">
    <property type="protein sequence ID" value="SIT06006.1"/>
    <property type="molecule type" value="Genomic_DNA"/>
</dbReference>
<evidence type="ECO:0000256" key="4">
    <source>
        <dbReference type="ARBA" id="ARBA00022741"/>
    </source>
</evidence>
<dbReference type="Pfam" id="PF18072">
    <property type="entry name" value="FGAR-AT_linker"/>
    <property type="match status" value="1"/>
</dbReference>
<comment type="catalytic activity">
    <reaction evidence="8">
        <text>N(2)-formyl-N(1)-(5-phospho-beta-D-ribosyl)glycinamide + L-glutamine + ATP + H2O = 2-formamido-N(1)-(5-O-phospho-beta-D-ribosyl)acetamidine + L-glutamate + ADP + phosphate + H(+)</text>
        <dbReference type="Rhea" id="RHEA:17129"/>
        <dbReference type="ChEBI" id="CHEBI:15377"/>
        <dbReference type="ChEBI" id="CHEBI:15378"/>
        <dbReference type="ChEBI" id="CHEBI:29985"/>
        <dbReference type="ChEBI" id="CHEBI:30616"/>
        <dbReference type="ChEBI" id="CHEBI:43474"/>
        <dbReference type="ChEBI" id="CHEBI:58359"/>
        <dbReference type="ChEBI" id="CHEBI:147286"/>
        <dbReference type="ChEBI" id="CHEBI:147287"/>
        <dbReference type="ChEBI" id="CHEBI:456216"/>
        <dbReference type="EC" id="6.3.5.3"/>
    </reaction>
</comment>
<keyword evidence="13" id="KW-1185">Reference proteome</keyword>
<accession>A0A1N7P655</accession>
<evidence type="ECO:0000259" key="10">
    <source>
        <dbReference type="Pfam" id="PF02769"/>
    </source>
</evidence>
<feature type="binding site" evidence="8">
    <location>
        <position position="93"/>
    </location>
    <ligand>
        <name>ATP</name>
        <dbReference type="ChEBI" id="CHEBI:30616"/>
    </ligand>
</feature>
<dbReference type="CDD" id="cd02203">
    <property type="entry name" value="PurL_repeat1"/>
    <property type="match status" value="1"/>
</dbReference>
<dbReference type="FunFam" id="3.30.1330.10:FF:000004">
    <property type="entry name" value="Phosphoribosylformylglycinamidine synthase subunit PurL"/>
    <property type="match status" value="1"/>
</dbReference>
<dbReference type="InterPro" id="IPR036921">
    <property type="entry name" value="PurM-like_N_sf"/>
</dbReference>
<dbReference type="GO" id="GO:0005737">
    <property type="term" value="C:cytoplasm"/>
    <property type="evidence" value="ECO:0007669"/>
    <property type="project" value="UniProtKB-SubCell"/>
</dbReference>
<evidence type="ECO:0000259" key="11">
    <source>
        <dbReference type="Pfam" id="PF18072"/>
    </source>
</evidence>
<feature type="binding site" evidence="8">
    <location>
        <position position="118"/>
    </location>
    <ligand>
        <name>substrate</name>
    </ligand>
</feature>
<dbReference type="InterPro" id="IPR036676">
    <property type="entry name" value="PurM-like_C_sf"/>
</dbReference>
<keyword evidence="2 8" id="KW-0436">Ligase</keyword>
<comment type="similarity">
    <text evidence="8">Belongs to the FGAMS family.</text>
</comment>
<keyword evidence="6 8" id="KW-0067">ATP-binding</keyword>
<evidence type="ECO:0000256" key="3">
    <source>
        <dbReference type="ARBA" id="ARBA00022723"/>
    </source>
</evidence>
<dbReference type="RefSeq" id="WP_076348550.1">
    <property type="nucleotide sequence ID" value="NZ_FTOO01000011.1"/>
</dbReference>
<dbReference type="Gene3D" id="3.30.1330.10">
    <property type="entry name" value="PurM-like, N-terminal domain"/>
    <property type="match status" value="2"/>
</dbReference>
<dbReference type="PANTHER" id="PTHR43555">
    <property type="entry name" value="PHOSPHORIBOSYLFORMYLGLYCINAMIDINE SYNTHASE SUBUNIT PURL"/>
    <property type="match status" value="1"/>
</dbReference>
<keyword evidence="5 8" id="KW-0658">Purine biosynthesis</keyword>
<feature type="binding site" evidence="8">
    <location>
        <position position="95"/>
    </location>
    <ligand>
        <name>Mg(2+)</name>
        <dbReference type="ChEBI" id="CHEBI:18420"/>
        <label>1</label>
    </ligand>
</feature>
<dbReference type="Pfam" id="PF00586">
    <property type="entry name" value="AIRS"/>
    <property type="match status" value="2"/>
</dbReference>
<evidence type="ECO:0000256" key="2">
    <source>
        <dbReference type="ARBA" id="ARBA00022598"/>
    </source>
</evidence>
<sequence length="746" mass="78938">MREPTPEEIRSGAIYRSLGLTDAEYELVVEKLGRLPNYVEAGIFGVLWSEHCSYKSSKVHLRRFPTSGPQVLQGPGENAGVVDIGDGWAVAFKMESHNHPSAVEPYQGAATGVGGILRDIFTMGARPIAFLDSLRFGPLDDARTRYLFAQVVAGIGGYGNCVGIPTVGGEVQFSPTYRQNPLVNAMCVGILPANGIVRGEAKGVGNPVFVVGARTGRDGIHGATFASAEDPEEKERSAVQVGDPFLGKLLMEACLELISTGTVVGIQDMGAAGLTSSSAEMASRAGGGIELALDRVPVRETGMTPYEMMLSESQERMLVVLERGKEDVAFSIFRRYGLEVADVGRVTDDGMLRLLWHGDVVAEIPVRALVDEAPVYARPVGPPVEPQAARIPEPDLGQIEAAWLDLMRHPNIADKSWVYRQYDTMVRAQTVIGPGMDAALVKVPGLDKAIAMATDGNARYVRLNPKKGGAIAVAEAARNVAAVGAKPLAITNCLNFGNPEKPAVMRQLSDAIDGMAEACRALDTPVVSGNVSLYNESRGQDIDPTPIVGCVGVLDGIARRMPSMPRDPRGLTLVVLGREDDDLGGSLYAELACGEPVGDAPYLDLAAERRLHELLQRIAADGLAQAVHDVSEGGLAVAIAEMAIGAGCGASIAAPEAVRFAGWLFSEAQGRAIAAVAPEALAPLLDLAQALDVPARAAGEFTGAPHLEVSFGEHRVRVSLADLEEAYRTAIPSLLRSHAVDSRATV</sequence>
<comment type="pathway">
    <text evidence="8">Purine metabolism; IMP biosynthesis via de novo pathway; 5-amino-1-(5-phospho-D-ribosyl)imidazole from N(2)-formyl-N(1)-(5-phospho-D-ribosyl)glycinamide: step 1/2.</text>
</comment>
<evidence type="ECO:0000256" key="5">
    <source>
        <dbReference type="ARBA" id="ARBA00022755"/>
    </source>
</evidence>
<dbReference type="EC" id="6.3.5.3" evidence="8"/>